<dbReference type="AlphaFoldDB" id="A0A1N6HJG7"/>
<dbReference type="EMBL" id="FSRN01000001">
    <property type="protein sequence ID" value="SIO19876.1"/>
    <property type="molecule type" value="Genomic_DNA"/>
</dbReference>
<feature type="transmembrane region" description="Helical" evidence="1">
    <location>
        <begin position="256"/>
        <end position="276"/>
    </location>
</feature>
<keyword evidence="1" id="KW-0472">Membrane</keyword>
<dbReference type="OrthoDB" id="2164445at2"/>
<protein>
    <submittedName>
        <fullName evidence="2">Uncharacterized protein</fullName>
    </submittedName>
</protein>
<feature type="transmembrane region" description="Helical" evidence="1">
    <location>
        <begin position="7"/>
        <end position="23"/>
    </location>
</feature>
<dbReference type="RefSeq" id="WP_034545435.1">
    <property type="nucleotide sequence ID" value="NZ_FSRN01000001.1"/>
</dbReference>
<feature type="transmembrane region" description="Helical" evidence="1">
    <location>
        <begin position="380"/>
        <end position="396"/>
    </location>
</feature>
<dbReference type="Proteomes" id="UP000184758">
    <property type="component" value="Unassembled WGS sequence"/>
</dbReference>
<evidence type="ECO:0000313" key="3">
    <source>
        <dbReference type="Proteomes" id="UP000184758"/>
    </source>
</evidence>
<evidence type="ECO:0000256" key="1">
    <source>
        <dbReference type="SAM" id="Phobius"/>
    </source>
</evidence>
<name>A0A1N6HJG7_9LACT</name>
<feature type="transmembrane region" description="Helical" evidence="1">
    <location>
        <begin position="348"/>
        <end position="368"/>
    </location>
</feature>
<sequence length="432" mass="50048">MNNKPINFFFFLLIFYVTFPFVFKEQHLLQDLIFLGISVLIIVSNYKLLLKKTNILSTKKIFLIMLFSLLSIFSIAYPIYLGTMDFTYFRGIYFTSLQLLITHLAMITIFIKLYKEKATFELLTKFYIGSCLMYILTTFILISIPPLKEIWLSVLYISETDIEHLLKPQYSTRIGIDGFAGFRQTLRFSIGIVLNSFLIVKTLKSQKKLSWLFYVSLIFLLLGTLLYGRIGSVVSIATLFILLVFFLGYQKTMHFGVSILSFSFIGILLLIGISFLSEPIRIWFEWAFELIINFVQTGKFSSTSTDILFEKMYFVPSLKEFFVGEGWFTDPISGSYFGGTDVGFLRSILFFGIFPTLINYFIPFFIISDMKNALSKQDKLSSRFLGSLLFLLFIVFEIKGGIFHYLIPYLIPFYIIVDFQKKSNSNIKEVSL</sequence>
<accession>A0A1N6HJG7</accession>
<feature type="transmembrane region" description="Helical" evidence="1">
    <location>
        <begin position="210"/>
        <end position="227"/>
    </location>
</feature>
<keyword evidence="1" id="KW-0812">Transmembrane</keyword>
<proteinExistence type="predicted"/>
<organism evidence="2 3">
    <name type="scientific">Carnobacterium alterfunditum</name>
    <dbReference type="NCBI Taxonomy" id="28230"/>
    <lineage>
        <taxon>Bacteria</taxon>
        <taxon>Bacillati</taxon>
        <taxon>Bacillota</taxon>
        <taxon>Bacilli</taxon>
        <taxon>Lactobacillales</taxon>
        <taxon>Carnobacteriaceae</taxon>
        <taxon>Carnobacterium</taxon>
    </lineage>
</organism>
<keyword evidence="3" id="KW-1185">Reference proteome</keyword>
<gene>
    <name evidence="2" type="ORF">SAMN05878443_1895</name>
</gene>
<feature type="transmembrane region" description="Helical" evidence="1">
    <location>
        <begin position="92"/>
        <end position="114"/>
    </location>
</feature>
<evidence type="ECO:0000313" key="2">
    <source>
        <dbReference type="EMBL" id="SIO19876.1"/>
    </source>
</evidence>
<feature type="transmembrane region" description="Helical" evidence="1">
    <location>
        <begin position="126"/>
        <end position="144"/>
    </location>
</feature>
<feature type="transmembrane region" description="Helical" evidence="1">
    <location>
        <begin position="186"/>
        <end position="203"/>
    </location>
</feature>
<feature type="transmembrane region" description="Helical" evidence="1">
    <location>
        <begin position="233"/>
        <end position="249"/>
    </location>
</feature>
<reference evidence="3" key="1">
    <citation type="submission" date="2016-11" db="EMBL/GenBank/DDBJ databases">
        <authorList>
            <person name="Varghese N."/>
            <person name="Submissions S."/>
        </authorList>
    </citation>
    <scope>NUCLEOTIDE SEQUENCE [LARGE SCALE GENOMIC DNA]</scope>
    <source>
        <strain evidence="3">313</strain>
    </source>
</reference>
<feature type="transmembrane region" description="Helical" evidence="1">
    <location>
        <begin position="61"/>
        <end position="80"/>
    </location>
</feature>
<dbReference type="STRING" id="28230.SAMN05878443_1895"/>
<dbReference type="eggNOG" id="ENOG5032RUJ">
    <property type="taxonomic scope" value="Bacteria"/>
</dbReference>
<feature type="transmembrane region" description="Helical" evidence="1">
    <location>
        <begin position="29"/>
        <end position="49"/>
    </location>
</feature>
<keyword evidence="1" id="KW-1133">Transmembrane helix</keyword>